<evidence type="ECO:0000313" key="5">
    <source>
        <dbReference type="Proteomes" id="UP000772618"/>
    </source>
</evidence>
<comment type="caution">
    <text evidence="4">The sequence shown here is derived from an EMBL/GenBank/DDBJ whole genome shotgun (WGS) entry which is preliminary data.</text>
</comment>
<dbReference type="InterPro" id="IPR050097">
    <property type="entry name" value="Ferredoxin-NADP_redctase_2"/>
</dbReference>
<dbReference type="SUPFAM" id="SSF51905">
    <property type="entry name" value="FAD/NAD(P)-binding domain"/>
    <property type="match status" value="1"/>
</dbReference>
<evidence type="ECO:0000256" key="1">
    <source>
        <dbReference type="ARBA" id="ARBA00022630"/>
    </source>
</evidence>
<dbReference type="InterPro" id="IPR023753">
    <property type="entry name" value="FAD/NAD-binding_dom"/>
</dbReference>
<evidence type="ECO:0000313" key="4">
    <source>
        <dbReference type="EMBL" id="MBT1704091.1"/>
    </source>
</evidence>
<dbReference type="PRINTS" id="PR00368">
    <property type="entry name" value="FADPNR"/>
</dbReference>
<sequence length="303" mass="33087">MTNTKDTWDVVIIGGSYAGLSAAMALGRSLRKVLVVDSGMPCNAQTPHSHNFLTQDGKTPFEISTTARQQVAAYNTVQILNDLVVKADKTAQGFDVALQSGTQVGAKKLIFATGIRDQLLNIPGFSSCWGISVVHCPYCHGYEYHGKKTAILANGEGAMHYALLVGHLTKQLQILTNGKPEFTEEQMAKLRKHNIPINDSAIIEIEHERGYLKNVIMSGGNKIQVDALYFRPPFKQHTDIPKLLGCEFTEHGYIKVDTFQKTTVDGVYACGDNSSMMRSVANAVSTGNFAGASLNKELAMEQF</sequence>
<evidence type="ECO:0000256" key="2">
    <source>
        <dbReference type="ARBA" id="ARBA00023002"/>
    </source>
</evidence>
<accession>A0ABS5VRX1</accession>
<organism evidence="4 5">
    <name type="scientific">Chryseosolibacter indicus</name>
    <dbReference type="NCBI Taxonomy" id="2782351"/>
    <lineage>
        <taxon>Bacteria</taxon>
        <taxon>Pseudomonadati</taxon>
        <taxon>Bacteroidota</taxon>
        <taxon>Cytophagia</taxon>
        <taxon>Cytophagales</taxon>
        <taxon>Chryseotaleaceae</taxon>
        <taxon>Chryseosolibacter</taxon>
    </lineage>
</organism>
<dbReference type="RefSeq" id="WP_254154053.1">
    <property type="nucleotide sequence ID" value="NZ_JAHESD010000025.1"/>
</dbReference>
<dbReference type="Gene3D" id="3.50.50.60">
    <property type="entry name" value="FAD/NAD(P)-binding domain"/>
    <property type="match status" value="2"/>
</dbReference>
<feature type="domain" description="FAD/NAD(P)-binding" evidence="3">
    <location>
        <begin position="9"/>
        <end position="287"/>
    </location>
</feature>
<evidence type="ECO:0000259" key="3">
    <source>
        <dbReference type="Pfam" id="PF07992"/>
    </source>
</evidence>
<name>A0ABS5VRX1_9BACT</name>
<dbReference type="PRINTS" id="PR00469">
    <property type="entry name" value="PNDRDTASEII"/>
</dbReference>
<keyword evidence="2" id="KW-0560">Oxidoreductase</keyword>
<dbReference type="EMBL" id="JAHESD010000025">
    <property type="protein sequence ID" value="MBT1704091.1"/>
    <property type="molecule type" value="Genomic_DNA"/>
</dbReference>
<reference evidence="4 5" key="1">
    <citation type="submission" date="2021-05" db="EMBL/GenBank/DDBJ databases">
        <title>A Polyphasic approach of four new species of the genus Ohtaekwangia: Ohtaekwangia histidinii sp. nov., Ohtaekwangia cretensis sp. nov., Ohtaekwangia indiensis sp. nov., Ohtaekwangia reichenbachii sp. nov. from diverse environment.</title>
        <authorList>
            <person name="Octaviana S."/>
        </authorList>
    </citation>
    <scope>NUCLEOTIDE SEQUENCE [LARGE SCALE GENOMIC DNA]</scope>
    <source>
        <strain evidence="4 5">PWU20</strain>
    </source>
</reference>
<gene>
    <name evidence="4" type="ORF">KK060_12430</name>
</gene>
<dbReference type="PANTHER" id="PTHR48105">
    <property type="entry name" value="THIOREDOXIN REDUCTASE 1-RELATED-RELATED"/>
    <property type="match status" value="1"/>
</dbReference>
<keyword evidence="1" id="KW-0285">Flavoprotein</keyword>
<keyword evidence="5" id="KW-1185">Reference proteome</keyword>
<dbReference type="Pfam" id="PF07992">
    <property type="entry name" value="Pyr_redox_2"/>
    <property type="match status" value="1"/>
</dbReference>
<dbReference type="Proteomes" id="UP000772618">
    <property type="component" value="Unassembled WGS sequence"/>
</dbReference>
<protein>
    <submittedName>
        <fullName evidence="4">NAD(P)/FAD-dependent oxidoreductase</fullName>
    </submittedName>
</protein>
<proteinExistence type="predicted"/>
<dbReference type="InterPro" id="IPR036188">
    <property type="entry name" value="FAD/NAD-bd_sf"/>
</dbReference>